<dbReference type="Proteomes" id="UP000288351">
    <property type="component" value="Unassembled WGS sequence"/>
</dbReference>
<gene>
    <name evidence="3" type="ORF">SALB_00761</name>
</gene>
<dbReference type="InterPro" id="IPR046675">
    <property type="entry name" value="DUF6545"/>
</dbReference>
<dbReference type="RefSeq" id="WP_020931077.1">
    <property type="nucleotide sequence ID" value="NZ_CP104098.1"/>
</dbReference>
<reference evidence="3 4" key="1">
    <citation type="journal article" date="2019" name="Microbiol. Resour. Announc.">
        <title>Draft Genome Sequence of the Most Traditional epsilon-Poly-l-Lysine Producer, Streptomyces albulus NBRC14147.</title>
        <authorList>
            <person name="Yamanaka K."/>
            <person name="Hamano Y."/>
        </authorList>
    </citation>
    <scope>NUCLEOTIDE SEQUENCE [LARGE SCALE GENOMIC DNA]</scope>
    <source>
        <strain evidence="3 4">NBRC 14147</strain>
    </source>
</reference>
<proteinExistence type="predicted"/>
<name>A0A401QS01_STRNR</name>
<keyword evidence="1" id="KW-1133">Transmembrane helix</keyword>
<dbReference type="EMBL" id="BHXC01000006">
    <property type="protein sequence ID" value="GCB88092.1"/>
    <property type="molecule type" value="Genomic_DNA"/>
</dbReference>
<evidence type="ECO:0000259" key="2">
    <source>
        <dbReference type="Pfam" id="PF20182"/>
    </source>
</evidence>
<organism evidence="3 4">
    <name type="scientific">Streptomyces noursei</name>
    <name type="common">Streptomyces albulus</name>
    <dbReference type="NCBI Taxonomy" id="1971"/>
    <lineage>
        <taxon>Bacteria</taxon>
        <taxon>Bacillati</taxon>
        <taxon>Actinomycetota</taxon>
        <taxon>Actinomycetes</taxon>
        <taxon>Kitasatosporales</taxon>
        <taxon>Streptomycetaceae</taxon>
        <taxon>Streptomyces</taxon>
    </lineage>
</organism>
<feature type="domain" description="DUF6545" evidence="2">
    <location>
        <begin position="57"/>
        <end position="154"/>
    </location>
</feature>
<evidence type="ECO:0000313" key="3">
    <source>
        <dbReference type="EMBL" id="GCB88092.1"/>
    </source>
</evidence>
<keyword evidence="1" id="KW-0812">Transmembrane</keyword>
<feature type="transmembrane region" description="Helical" evidence="1">
    <location>
        <begin position="29"/>
        <end position="51"/>
    </location>
</feature>
<dbReference type="Pfam" id="PF20182">
    <property type="entry name" value="DUF6545"/>
    <property type="match status" value="1"/>
</dbReference>
<dbReference type="AlphaFoldDB" id="A0A401QS01"/>
<comment type="caution">
    <text evidence="3">The sequence shown here is derived from an EMBL/GenBank/DDBJ whole genome shotgun (WGS) entry which is preliminary data.</text>
</comment>
<evidence type="ECO:0000313" key="4">
    <source>
        <dbReference type="Proteomes" id="UP000288351"/>
    </source>
</evidence>
<evidence type="ECO:0000256" key="1">
    <source>
        <dbReference type="SAM" id="Phobius"/>
    </source>
</evidence>
<sequence length="165" mass="17772">MCDELGAQDGADTGHAQDDLGVRMVVKPAFSPVTGAEALFIAAGVALPFLIQMRALLRCHRAHRGLAPLWRDLVAAAPDVVLSPGSRVRAAAVPIQLRLYRRVIEIRDAMIVLRSYITVAIAEQVRRHVTDHSVPGPLADAHITACWLTAACTSGVSARLPRLSR</sequence>
<accession>A0A401QS01</accession>
<protein>
    <recommendedName>
        <fullName evidence="2">DUF6545 domain-containing protein</fullName>
    </recommendedName>
</protein>
<keyword evidence="1" id="KW-0472">Membrane</keyword>